<dbReference type="AlphaFoldDB" id="A0AAJ5ZB46"/>
<protein>
    <recommendedName>
        <fullName evidence="3">Sulfurtransferase TusA family protein</fullName>
    </recommendedName>
</protein>
<dbReference type="EMBL" id="CP120943">
    <property type="protein sequence ID" value="WFG00379.1"/>
    <property type="molecule type" value="Genomic_DNA"/>
</dbReference>
<dbReference type="Proteomes" id="UP001218423">
    <property type="component" value="Plasmid pAC1520"/>
</dbReference>
<name>A0AAJ5ZB46_AERCA</name>
<geneLocation type="plasmid" evidence="1 2">
    <name>pAC1520</name>
</geneLocation>
<gene>
    <name evidence="1" type="ORF">P5S46_21690</name>
</gene>
<evidence type="ECO:0000313" key="2">
    <source>
        <dbReference type="Proteomes" id="UP001218423"/>
    </source>
</evidence>
<accession>A0AAJ5ZB46</accession>
<keyword evidence="1" id="KW-0614">Plasmid</keyword>
<reference evidence="1" key="1">
    <citation type="submission" date="2023-03" db="EMBL/GenBank/DDBJ databases">
        <title>Aeromonas caviae strain AC1520.</title>
        <authorList>
            <person name="Xie T."/>
            <person name="Zhang Q."/>
            <person name="Deng J."/>
            <person name="Li X."/>
        </authorList>
    </citation>
    <scope>NUCLEOTIDE SEQUENCE</scope>
    <source>
        <strain evidence="1">AC1520</strain>
        <plasmid evidence="1">pAC1520</plasmid>
    </source>
</reference>
<sequence>MTTSVKNEAIDVRGIECEEAMMCVRHTIRSKRLTRGHELSVVTSSKPFLSLLTAWAFSADHQVSHTDMATEGDITVKIVLA</sequence>
<proteinExistence type="predicted"/>
<evidence type="ECO:0000313" key="1">
    <source>
        <dbReference type="EMBL" id="WFG00379.1"/>
    </source>
</evidence>
<organism evidence="1 2">
    <name type="scientific">Aeromonas caviae</name>
    <name type="common">Aeromonas punctata</name>
    <dbReference type="NCBI Taxonomy" id="648"/>
    <lineage>
        <taxon>Bacteria</taxon>
        <taxon>Pseudomonadati</taxon>
        <taxon>Pseudomonadota</taxon>
        <taxon>Gammaproteobacteria</taxon>
        <taxon>Aeromonadales</taxon>
        <taxon>Aeromonadaceae</taxon>
        <taxon>Aeromonas</taxon>
    </lineage>
</organism>
<dbReference type="RefSeq" id="WP_128341476.1">
    <property type="nucleotide sequence ID" value="NZ_CAWOMG010000111.1"/>
</dbReference>
<evidence type="ECO:0008006" key="3">
    <source>
        <dbReference type="Google" id="ProtNLM"/>
    </source>
</evidence>